<dbReference type="Gene3D" id="1.10.287.1890">
    <property type="match status" value="1"/>
</dbReference>
<dbReference type="Pfam" id="PF04816">
    <property type="entry name" value="TrmK"/>
    <property type="match status" value="1"/>
</dbReference>
<dbReference type="PANTHER" id="PTHR38451">
    <property type="entry name" value="TRNA (ADENINE(22)-N(1))-METHYLTRANSFERASE"/>
    <property type="match status" value="1"/>
</dbReference>
<accession>A0A2H6DQ42</accession>
<dbReference type="Gene3D" id="3.40.50.150">
    <property type="entry name" value="Vaccinia Virus protein VP39"/>
    <property type="match status" value="1"/>
</dbReference>
<dbReference type="SUPFAM" id="SSF53335">
    <property type="entry name" value="S-adenosyl-L-methionine-dependent methyltransferases"/>
    <property type="match status" value="1"/>
</dbReference>
<dbReference type="EMBL" id="BDEC01000095">
    <property type="protein sequence ID" value="GBD69074.1"/>
    <property type="molecule type" value="Genomic_DNA"/>
</dbReference>
<reference evidence="1 2" key="1">
    <citation type="submission" date="2016-05" db="EMBL/GenBank/DDBJ databases">
        <title>Whole genome sequencing of Tetragenococcus halophilus subsp. halophilus NISL 7118.</title>
        <authorList>
            <person name="Shiwa Y."/>
            <person name="Nishimura I."/>
            <person name="Yoshikawa H."/>
            <person name="Koyama Y."/>
            <person name="Oguma T."/>
        </authorList>
    </citation>
    <scope>NUCLEOTIDE SEQUENCE [LARGE SCALE GENOMIC DNA]</scope>
    <source>
        <strain evidence="1 2">NISL 7118</strain>
    </source>
</reference>
<organism evidence="1 2">
    <name type="scientific">Tetragenococcus halophilus subsp. halophilus</name>
    <dbReference type="NCBI Taxonomy" id="1513897"/>
    <lineage>
        <taxon>Bacteria</taxon>
        <taxon>Bacillati</taxon>
        <taxon>Bacillota</taxon>
        <taxon>Bacilli</taxon>
        <taxon>Lactobacillales</taxon>
        <taxon>Enterococcaceae</taxon>
        <taxon>Tetragenococcus</taxon>
    </lineage>
</organism>
<dbReference type="AlphaFoldDB" id="A0A2H6DQ42"/>
<name>A0A2H6DQ42_TETHA</name>
<dbReference type="InterPro" id="IPR006901">
    <property type="entry name" value="TrmK"/>
</dbReference>
<dbReference type="GO" id="GO:0160105">
    <property type="term" value="F:tRNA (adenine(22)-N1)-methyltransferase activity"/>
    <property type="evidence" value="ECO:0007669"/>
    <property type="project" value="InterPro"/>
</dbReference>
<keyword evidence="2" id="KW-1185">Reference proteome</keyword>
<sequence length="231" mass="26220">MNSHILSQRLAAVAEFVPRKARLADIGSDHAYLPIFLVRAGKVDYAIAGEVAQGPLKAASAQVKRYDLEEKITARLADGLTAIYPKDQIDTIVIAGMGGILIESILTNGQKDGSLKGQRLILQPNNHESDVRHWLAANHYKIYDEQIIEDYGKFYEIIVACYQENSHYTSKELYFGPVLMQKKTASFQKKWQKKLEIKQKVLRNLKNAHRVPKDKITAEKRQMAWIEEVLS</sequence>
<comment type="caution">
    <text evidence="1">The sequence shown here is derived from an EMBL/GenBank/DDBJ whole genome shotgun (WGS) entry which is preliminary data.</text>
</comment>
<proteinExistence type="predicted"/>
<gene>
    <name evidence="1" type="ORF">TEHN7118_1880</name>
</gene>
<evidence type="ECO:0000313" key="1">
    <source>
        <dbReference type="EMBL" id="GBD69074.1"/>
    </source>
</evidence>
<protein>
    <submittedName>
        <fullName evidence="1">Uncharacterized protein</fullName>
    </submittedName>
</protein>
<evidence type="ECO:0000313" key="2">
    <source>
        <dbReference type="Proteomes" id="UP000236214"/>
    </source>
</evidence>
<dbReference type="RefSeq" id="WP_014124875.1">
    <property type="nucleotide sequence ID" value="NZ_BDEC01000095.1"/>
</dbReference>
<dbReference type="InterPro" id="IPR029063">
    <property type="entry name" value="SAM-dependent_MTases_sf"/>
</dbReference>
<dbReference type="PIRSF" id="PIRSF018637">
    <property type="entry name" value="TrmK"/>
    <property type="match status" value="1"/>
</dbReference>
<dbReference type="Proteomes" id="UP000236214">
    <property type="component" value="Unassembled WGS sequence"/>
</dbReference>
<dbReference type="PANTHER" id="PTHR38451:SF1">
    <property type="entry name" value="TRNA (ADENINE(22)-N(1))-METHYLTRANSFERASE"/>
    <property type="match status" value="1"/>
</dbReference>